<dbReference type="RefSeq" id="WP_166401844.1">
    <property type="nucleotide sequence ID" value="NZ_JAANHS010000002.1"/>
</dbReference>
<proteinExistence type="predicted"/>
<name>A0ABX0G3P9_9RHOB</name>
<accession>A0ABX0G3P9</accession>
<dbReference type="InterPro" id="IPR024409">
    <property type="entry name" value="DUF3833"/>
</dbReference>
<dbReference type="EMBL" id="JAANHS010000002">
    <property type="protein sequence ID" value="NHB75819.1"/>
    <property type="molecule type" value="Genomic_DNA"/>
</dbReference>
<evidence type="ECO:0000313" key="1">
    <source>
        <dbReference type="EMBL" id="NHB75819.1"/>
    </source>
</evidence>
<reference evidence="1 2" key="1">
    <citation type="journal article" date="2022" name="Microorganisms">
        <title>Genome Sequence and Characterization of a Xanthorhodopsin-Containing, Aerobic Anoxygenic Phototrophic Rhodobacter Species, Isolated from Mesophilic Conditions at Yellowstone National Park.</title>
        <authorList>
            <person name="Kyndt J.A."/>
            <person name="Robertson S."/>
            <person name="Shoffstall I.B."/>
            <person name="Ramaley R.F."/>
            <person name="Meyer T.E."/>
        </authorList>
    </citation>
    <scope>NUCLEOTIDE SEQUENCE [LARGE SCALE GENOMIC DNA]</scope>
    <source>
        <strain evidence="1 2">M37P</strain>
    </source>
</reference>
<dbReference type="Proteomes" id="UP001515660">
    <property type="component" value="Unassembled WGS sequence"/>
</dbReference>
<keyword evidence="2" id="KW-1185">Reference proteome</keyword>
<gene>
    <name evidence="1" type="ORF">G8O29_03555</name>
</gene>
<comment type="caution">
    <text evidence="1">The sequence shown here is derived from an EMBL/GenBank/DDBJ whole genome shotgun (WGS) entry which is preliminary data.</text>
</comment>
<evidence type="ECO:0000313" key="2">
    <source>
        <dbReference type="Proteomes" id="UP001515660"/>
    </source>
</evidence>
<dbReference type="Pfam" id="PF12915">
    <property type="entry name" value="DUF3833"/>
    <property type="match status" value="1"/>
</dbReference>
<protein>
    <submittedName>
        <fullName evidence="1">DUF3833 domain-containing protein</fullName>
    </submittedName>
</protein>
<organism evidence="1 2">
    <name type="scientific">Rhodobacter calidifons</name>
    <dbReference type="NCBI Taxonomy" id="2715277"/>
    <lineage>
        <taxon>Bacteria</taxon>
        <taxon>Pseudomonadati</taxon>
        <taxon>Pseudomonadota</taxon>
        <taxon>Alphaproteobacteria</taxon>
        <taxon>Rhodobacterales</taxon>
        <taxon>Rhodobacter group</taxon>
        <taxon>Rhodobacter</taxon>
    </lineage>
</organism>
<sequence>MTPILSALAGALIAIAVMLLKQRYASFAAQDPADYRGKGPDFDLRKHLSGPLICEGVIFGPTGRVTSRFVADMTGTWDGTTGTLAEVFRYDSGSVQHRAWTLALGPDGQITATAPDVEGKGMGRVAGSGVLLRYRIRLTPEAGGHVLDVTDWMYLLENGTIMNRSQFRKFGIKVAELVATIRPAAREERQLAAAE</sequence>